<dbReference type="Gene3D" id="3.30.450.20">
    <property type="entry name" value="PAS domain"/>
    <property type="match status" value="1"/>
</dbReference>
<comment type="caution">
    <text evidence="1">The sequence shown here is derived from an EMBL/GenBank/DDBJ whole genome shotgun (WGS) entry which is preliminary data.</text>
</comment>
<keyword evidence="2" id="KW-1185">Reference proteome</keyword>
<sequence length="135" mass="14553">MNQNGSASFNIASVIGSGPIRWLILGGAQLDDLEVVQRDLIAFMRDNGIATAENYRRRMSSADIHAMLKSKMDALSNVGSLNVFDADGALINSSGALPLPQASIADRDYFNIFKSSPYSPDMMVAPVVSRVSGNW</sequence>
<accession>A0ABQ5JUT9</accession>
<reference evidence="1" key="1">
    <citation type="submission" date="2022-03" db="EMBL/GenBank/DDBJ databases">
        <title>Draft genome sequence of Aduncisulcus paluster, a free-living microaerophilic Fornicata.</title>
        <authorList>
            <person name="Yuyama I."/>
            <person name="Kume K."/>
            <person name="Tamura T."/>
            <person name="Inagaki Y."/>
            <person name="Hashimoto T."/>
        </authorList>
    </citation>
    <scope>NUCLEOTIDE SEQUENCE</scope>
    <source>
        <strain evidence="1">NY0171</strain>
    </source>
</reference>
<protein>
    <submittedName>
        <fullName evidence="1">Diguanylate cyclase</fullName>
    </submittedName>
</protein>
<evidence type="ECO:0000313" key="2">
    <source>
        <dbReference type="Proteomes" id="UP001057375"/>
    </source>
</evidence>
<name>A0ABQ5JUT9_9EUKA</name>
<dbReference type="Proteomes" id="UP001057375">
    <property type="component" value="Unassembled WGS sequence"/>
</dbReference>
<dbReference type="CDD" id="cd12914">
    <property type="entry name" value="PDC1_DGC_like"/>
    <property type="match status" value="1"/>
</dbReference>
<dbReference type="EMBL" id="BQXS01006044">
    <property type="protein sequence ID" value="GKT17000.1"/>
    <property type="molecule type" value="Genomic_DNA"/>
</dbReference>
<feature type="non-terminal residue" evidence="1">
    <location>
        <position position="135"/>
    </location>
</feature>
<proteinExistence type="predicted"/>
<evidence type="ECO:0000313" key="1">
    <source>
        <dbReference type="EMBL" id="GKT17000.1"/>
    </source>
</evidence>
<organism evidence="1 2">
    <name type="scientific">Aduncisulcus paluster</name>
    <dbReference type="NCBI Taxonomy" id="2918883"/>
    <lineage>
        <taxon>Eukaryota</taxon>
        <taxon>Metamonada</taxon>
        <taxon>Carpediemonas-like organisms</taxon>
        <taxon>Aduncisulcus</taxon>
    </lineage>
</organism>
<gene>
    <name evidence="1" type="ORF">ADUPG1_004169</name>
</gene>